<evidence type="ECO:0000313" key="2">
    <source>
        <dbReference type="EMBL" id="EGX58540.1"/>
    </source>
</evidence>
<name>G2GD79_9ACTN</name>
<dbReference type="PATRIC" id="fig|700597.3.peg.3385"/>
<proteinExistence type="predicted"/>
<feature type="region of interest" description="Disordered" evidence="1">
    <location>
        <begin position="53"/>
        <end position="79"/>
    </location>
</feature>
<comment type="caution">
    <text evidence="2">The sequence shown here is derived from an EMBL/GenBank/DDBJ whole genome shotgun (WGS) entry which is preliminary data.</text>
</comment>
<reference evidence="2 3" key="1">
    <citation type="submission" date="2011-08" db="EMBL/GenBank/DDBJ databases">
        <authorList>
            <person name="Lin Y."/>
            <person name="Hao X."/>
            <person name="Johnstone L."/>
            <person name="Miller S.J."/>
            <person name="Wei G."/>
            <person name="Rensing C."/>
        </authorList>
    </citation>
    <scope>NUCLEOTIDE SEQUENCE [LARGE SCALE GENOMIC DNA]</scope>
    <source>
        <strain evidence="2 3">K42</strain>
    </source>
</reference>
<evidence type="ECO:0000256" key="1">
    <source>
        <dbReference type="SAM" id="MobiDB-lite"/>
    </source>
</evidence>
<feature type="compositionally biased region" description="Low complexity" evidence="1">
    <location>
        <begin position="61"/>
        <end position="76"/>
    </location>
</feature>
<protein>
    <submittedName>
        <fullName evidence="2">Uncharacterized protein</fullName>
    </submittedName>
</protein>
<sequence length="150" mass="16969">MAYDGDAGLRDRLRLGDDWPRRRWSSTWQVGADEVCWPVRERIDENRIRAARPVREPSHAVPSDVDGPPGDVDGPPAEFASDAPCVRRKVYRPGIIVVGHQTIHVGLQWHAKTVTVLVADEWFRVVHDGREITTVRRRRTGVDKIHGAPD</sequence>
<dbReference type="RefSeq" id="WP_007496607.1">
    <property type="nucleotide sequence ID" value="NZ_AGBF01000052.1"/>
</dbReference>
<accession>G2GD79</accession>
<organism evidence="2 3">
    <name type="scientific">Streptomyces zinciresistens K42</name>
    <dbReference type="NCBI Taxonomy" id="700597"/>
    <lineage>
        <taxon>Bacteria</taxon>
        <taxon>Bacillati</taxon>
        <taxon>Actinomycetota</taxon>
        <taxon>Actinomycetes</taxon>
        <taxon>Kitasatosporales</taxon>
        <taxon>Streptomycetaceae</taxon>
        <taxon>Streptomyces</taxon>
    </lineage>
</organism>
<keyword evidence="3" id="KW-1185">Reference proteome</keyword>
<evidence type="ECO:0000313" key="3">
    <source>
        <dbReference type="Proteomes" id="UP000004217"/>
    </source>
</evidence>
<dbReference type="Proteomes" id="UP000004217">
    <property type="component" value="Unassembled WGS sequence"/>
</dbReference>
<dbReference type="AlphaFoldDB" id="G2GD79"/>
<dbReference type="EMBL" id="AGBF01000052">
    <property type="protein sequence ID" value="EGX58540.1"/>
    <property type="molecule type" value="Genomic_DNA"/>
</dbReference>
<gene>
    <name evidence="2" type="ORF">SZN_17282</name>
</gene>